<comment type="caution">
    <text evidence="1">The sequence shown here is derived from an EMBL/GenBank/DDBJ whole genome shotgun (WGS) entry which is preliminary data.</text>
</comment>
<gene>
    <name evidence="1" type="ORF">FCALED_LOCUS13761</name>
</gene>
<reference evidence="1" key="1">
    <citation type="submission" date="2021-06" db="EMBL/GenBank/DDBJ databases">
        <authorList>
            <person name="Kallberg Y."/>
            <person name="Tangrot J."/>
            <person name="Rosling A."/>
        </authorList>
    </citation>
    <scope>NUCLEOTIDE SEQUENCE</scope>
    <source>
        <strain evidence="1">UK204</strain>
    </source>
</reference>
<dbReference type="Proteomes" id="UP000789570">
    <property type="component" value="Unassembled WGS sequence"/>
</dbReference>
<dbReference type="EMBL" id="CAJVPQ010008492">
    <property type="protein sequence ID" value="CAG8707342.1"/>
    <property type="molecule type" value="Genomic_DNA"/>
</dbReference>
<evidence type="ECO:0000313" key="2">
    <source>
        <dbReference type="Proteomes" id="UP000789570"/>
    </source>
</evidence>
<dbReference type="OrthoDB" id="2356848at2759"/>
<dbReference type="AlphaFoldDB" id="A0A9N9HUQ3"/>
<sequence>MSFSHQTGFNGTYEEYYEYIGLRHIMNGETPSDWKNRIWDRL</sequence>
<organism evidence="1 2">
    <name type="scientific">Funneliformis caledonium</name>
    <dbReference type="NCBI Taxonomy" id="1117310"/>
    <lineage>
        <taxon>Eukaryota</taxon>
        <taxon>Fungi</taxon>
        <taxon>Fungi incertae sedis</taxon>
        <taxon>Mucoromycota</taxon>
        <taxon>Glomeromycotina</taxon>
        <taxon>Glomeromycetes</taxon>
        <taxon>Glomerales</taxon>
        <taxon>Glomeraceae</taxon>
        <taxon>Funneliformis</taxon>
    </lineage>
</organism>
<keyword evidence="2" id="KW-1185">Reference proteome</keyword>
<protein>
    <submittedName>
        <fullName evidence="1">10121_t:CDS:1</fullName>
    </submittedName>
</protein>
<proteinExistence type="predicted"/>
<accession>A0A9N9HUQ3</accession>
<feature type="non-terminal residue" evidence="1">
    <location>
        <position position="42"/>
    </location>
</feature>
<name>A0A9N9HUQ3_9GLOM</name>
<evidence type="ECO:0000313" key="1">
    <source>
        <dbReference type="EMBL" id="CAG8707342.1"/>
    </source>
</evidence>